<dbReference type="EMBL" id="UINC01106778">
    <property type="protein sequence ID" value="SVC71672.1"/>
    <property type="molecule type" value="Genomic_DNA"/>
</dbReference>
<dbReference type="AlphaFoldDB" id="A0A382PI97"/>
<feature type="region of interest" description="Disordered" evidence="1">
    <location>
        <begin position="1"/>
        <end position="22"/>
    </location>
</feature>
<feature type="non-terminal residue" evidence="2">
    <location>
        <position position="22"/>
    </location>
</feature>
<evidence type="ECO:0000313" key="2">
    <source>
        <dbReference type="EMBL" id="SVC71672.1"/>
    </source>
</evidence>
<name>A0A382PI97_9ZZZZ</name>
<organism evidence="2">
    <name type="scientific">marine metagenome</name>
    <dbReference type="NCBI Taxonomy" id="408172"/>
    <lineage>
        <taxon>unclassified sequences</taxon>
        <taxon>metagenomes</taxon>
        <taxon>ecological metagenomes</taxon>
    </lineage>
</organism>
<accession>A0A382PI97</accession>
<gene>
    <name evidence="2" type="ORF">METZ01_LOCUS324526</name>
</gene>
<proteinExistence type="predicted"/>
<feature type="non-terminal residue" evidence="2">
    <location>
        <position position="1"/>
    </location>
</feature>
<sequence length="22" mass="2488">VNSQNDARAFWVQEPEKGELVA</sequence>
<evidence type="ECO:0000256" key="1">
    <source>
        <dbReference type="SAM" id="MobiDB-lite"/>
    </source>
</evidence>
<reference evidence="2" key="1">
    <citation type="submission" date="2018-05" db="EMBL/GenBank/DDBJ databases">
        <authorList>
            <person name="Lanie J.A."/>
            <person name="Ng W.-L."/>
            <person name="Kazmierczak K.M."/>
            <person name="Andrzejewski T.M."/>
            <person name="Davidsen T.M."/>
            <person name="Wayne K.J."/>
            <person name="Tettelin H."/>
            <person name="Glass J.I."/>
            <person name="Rusch D."/>
            <person name="Podicherti R."/>
            <person name="Tsui H.-C.T."/>
            <person name="Winkler M.E."/>
        </authorList>
    </citation>
    <scope>NUCLEOTIDE SEQUENCE</scope>
</reference>
<protein>
    <submittedName>
        <fullName evidence="2">Uncharacterized protein</fullName>
    </submittedName>
</protein>